<reference evidence="2 3" key="1">
    <citation type="submission" date="2017-08" db="EMBL/GenBank/DDBJ databases">
        <authorList>
            <person name="de Groot N.N."/>
        </authorList>
    </citation>
    <scope>NUCLEOTIDE SEQUENCE [LARGE SCALE GENOMIC DNA]</scope>
    <source>
        <strain evidence="2 3">JC85</strain>
    </source>
</reference>
<dbReference type="EMBL" id="OBQD01000007">
    <property type="protein sequence ID" value="SOC40186.1"/>
    <property type="molecule type" value="Genomic_DNA"/>
</dbReference>
<sequence>MIQATGTVGENDLHAFVDGLLDEGRRAEVEAWLQTNPQDAERVASWSSQNERIREVFARDFVSRGSDAEMLRRNRQSLGSRFTRPAIAAAAALLIFAAGFGSGRLTMATTAPPSGAATASLAQEARSAFLVYTSEVRHPVEVAADQQDHLAAWLGKRLDYRLRLPDLSALGYSLVGGRLLPVGGQPGALLMYQNAGGQRLTIIVGRNAEHRETSFRLDTDGPVRTFYWIDGTIGYAVTGEIPADELRAVADECYRQMEEA</sequence>
<protein>
    <submittedName>
        <fullName evidence="2">Anti-sigma factor RsiW</fullName>
    </submittedName>
</protein>
<organism evidence="2 3">
    <name type="scientific">Rhizobium subbaraonis</name>
    <dbReference type="NCBI Taxonomy" id="908946"/>
    <lineage>
        <taxon>Bacteria</taxon>
        <taxon>Pseudomonadati</taxon>
        <taxon>Pseudomonadota</taxon>
        <taxon>Alphaproteobacteria</taxon>
        <taxon>Hyphomicrobiales</taxon>
        <taxon>Rhizobiaceae</taxon>
        <taxon>Rhizobium/Agrobacterium group</taxon>
        <taxon>Rhizobium</taxon>
    </lineage>
</organism>
<evidence type="ECO:0000313" key="3">
    <source>
        <dbReference type="Proteomes" id="UP000219167"/>
    </source>
</evidence>
<accession>A0A285UHW5</accession>
<feature type="transmembrane region" description="Helical" evidence="1">
    <location>
        <begin position="82"/>
        <end position="101"/>
    </location>
</feature>
<keyword evidence="1" id="KW-0472">Membrane</keyword>
<dbReference type="AlphaFoldDB" id="A0A285UHW5"/>
<evidence type="ECO:0000313" key="2">
    <source>
        <dbReference type="EMBL" id="SOC40186.1"/>
    </source>
</evidence>
<gene>
    <name evidence="2" type="ORF">SAMN05892877_10746</name>
</gene>
<keyword evidence="3" id="KW-1185">Reference proteome</keyword>
<dbReference type="RefSeq" id="WP_097139524.1">
    <property type="nucleotide sequence ID" value="NZ_OBQD01000007.1"/>
</dbReference>
<name>A0A285UHW5_9HYPH</name>
<keyword evidence="1" id="KW-1133">Transmembrane helix</keyword>
<keyword evidence="1" id="KW-0812">Transmembrane</keyword>
<evidence type="ECO:0000256" key="1">
    <source>
        <dbReference type="SAM" id="Phobius"/>
    </source>
</evidence>
<proteinExistence type="predicted"/>
<dbReference type="Proteomes" id="UP000219167">
    <property type="component" value="Unassembled WGS sequence"/>
</dbReference>
<dbReference type="OrthoDB" id="7187254at2"/>